<keyword evidence="1" id="KW-1133">Transmembrane helix</keyword>
<gene>
    <name evidence="2" type="ORF">C480_09300</name>
</gene>
<proteinExistence type="predicted"/>
<dbReference type="OrthoDB" id="170625at2157"/>
<feature type="transmembrane region" description="Helical" evidence="1">
    <location>
        <begin position="46"/>
        <end position="64"/>
    </location>
</feature>
<keyword evidence="1" id="KW-0472">Membrane</keyword>
<dbReference type="EMBL" id="AOIP01000019">
    <property type="protein sequence ID" value="ELZ06523.1"/>
    <property type="molecule type" value="Genomic_DNA"/>
</dbReference>
<organism evidence="2 3">
    <name type="scientific">Natrialba aegyptia DSM 13077</name>
    <dbReference type="NCBI Taxonomy" id="1227491"/>
    <lineage>
        <taxon>Archaea</taxon>
        <taxon>Methanobacteriati</taxon>
        <taxon>Methanobacteriota</taxon>
        <taxon>Stenosarchaea group</taxon>
        <taxon>Halobacteria</taxon>
        <taxon>Halobacteriales</taxon>
        <taxon>Natrialbaceae</taxon>
        <taxon>Natrialba</taxon>
    </lineage>
</organism>
<dbReference type="PATRIC" id="fig|1227491.4.peg.1921"/>
<accession>M0B8D0</accession>
<name>M0B8D0_9EURY</name>
<sequence>MIRYPHLRPSGTGPKPPSATTSIGGSLVFMLGTFALFVAVSYPVPAITLVVGLTLAGVALRRILPALGRRLRGRMAELDVPGFGTVEIRVSTR</sequence>
<evidence type="ECO:0000313" key="2">
    <source>
        <dbReference type="EMBL" id="ELZ06523.1"/>
    </source>
</evidence>
<feature type="transmembrane region" description="Helical" evidence="1">
    <location>
        <begin position="21"/>
        <end position="40"/>
    </location>
</feature>
<protein>
    <submittedName>
        <fullName evidence="2">Uncharacterized protein</fullName>
    </submittedName>
</protein>
<keyword evidence="3" id="KW-1185">Reference proteome</keyword>
<dbReference type="Proteomes" id="UP000011591">
    <property type="component" value="Unassembled WGS sequence"/>
</dbReference>
<dbReference type="AlphaFoldDB" id="M0B8D0"/>
<dbReference type="RefSeq" id="WP_006665329.1">
    <property type="nucleotide sequence ID" value="NZ_AOIP01000019.1"/>
</dbReference>
<evidence type="ECO:0000313" key="3">
    <source>
        <dbReference type="Proteomes" id="UP000011591"/>
    </source>
</evidence>
<comment type="caution">
    <text evidence="2">The sequence shown here is derived from an EMBL/GenBank/DDBJ whole genome shotgun (WGS) entry which is preliminary data.</text>
</comment>
<reference evidence="2 3" key="1">
    <citation type="journal article" date="2014" name="PLoS Genet.">
        <title>Phylogenetically driven sequencing of extremely halophilic archaea reveals strategies for static and dynamic osmo-response.</title>
        <authorList>
            <person name="Becker E.A."/>
            <person name="Seitzer P.M."/>
            <person name="Tritt A."/>
            <person name="Larsen D."/>
            <person name="Krusor M."/>
            <person name="Yao A.I."/>
            <person name="Wu D."/>
            <person name="Madern D."/>
            <person name="Eisen J.A."/>
            <person name="Darling A.E."/>
            <person name="Facciotti M.T."/>
        </authorList>
    </citation>
    <scope>NUCLEOTIDE SEQUENCE [LARGE SCALE GENOMIC DNA]</scope>
    <source>
        <strain evidence="2 3">DSM 13077</strain>
    </source>
</reference>
<evidence type="ECO:0000256" key="1">
    <source>
        <dbReference type="SAM" id="Phobius"/>
    </source>
</evidence>
<keyword evidence="1" id="KW-0812">Transmembrane</keyword>